<feature type="region of interest" description="Disordered" evidence="6">
    <location>
        <begin position="1"/>
        <end position="103"/>
    </location>
</feature>
<dbReference type="GO" id="GO:0001675">
    <property type="term" value="P:acrosome assembly"/>
    <property type="evidence" value="ECO:0007669"/>
    <property type="project" value="TreeGrafter"/>
</dbReference>
<feature type="compositionally biased region" description="Basic and acidic residues" evidence="6">
    <location>
        <begin position="29"/>
        <end position="38"/>
    </location>
</feature>
<dbReference type="GO" id="GO:0046814">
    <property type="term" value="P:coreceptor-mediated virion attachment to host cell"/>
    <property type="evidence" value="ECO:0007669"/>
    <property type="project" value="TreeGrafter"/>
</dbReference>
<sequence>MPTRKALRGGGGGGGGGVRGRCQRRRRGRADTTGDSRRVPSCFAISQEAEELGVPSPPSGSGGGGARPPGGQGFEQPSSGAKRRRRRRAPARPPSARSTASMALRARPAWPPLLLSLLSPLCWATPGAGTGTVGVLAPAQVRGFLGDTATLPCHLQPPPEQDALVTLVTWLRREPAGGARSVAVFHPTQGPSFPEPGRLEFVAARPGEKLRDASLAVRDLRAEDEANYTCQFAMFPEGSRSASTRLRVLAQPQNEAESLEVPLSRWLSPEPVPVARCISKGGRPPARISWPSPLNEKANESQVPGPLPGTTTVISLLTLTSSSQEDGKNVTCQVEHESFEEPVQLPVKLTVLHPPEVSISGYDDDWYLGRSEATLSCDVRSNPEPTGYDWSTTRGPLPPSAVAQGSRLLIHTVDDLINTTFICRVTNTLGTSQAELTVLVRAGPSGEPSAASWSPTTIAILTVVIVAGVALLVFLIYFLRSRNSRQASYEPSANGVSVMVELRRVRGVGGSPPWGLGVCIPPTHAPPDLGKCCLGF</sequence>
<evidence type="ECO:0000256" key="3">
    <source>
        <dbReference type="ARBA" id="ARBA00022989"/>
    </source>
</evidence>
<name>A0A9L0ILY0_EQUAS</name>
<dbReference type="Proteomes" id="UP000694387">
    <property type="component" value="Chromosome 26"/>
</dbReference>
<dbReference type="GO" id="GO:0005886">
    <property type="term" value="C:plasma membrane"/>
    <property type="evidence" value="ECO:0007669"/>
    <property type="project" value="TreeGrafter"/>
</dbReference>
<dbReference type="InterPro" id="IPR003599">
    <property type="entry name" value="Ig_sub"/>
</dbReference>
<evidence type="ECO:0000313" key="9">
    <source>
        <dbReference type="Ensembl" id="ENSEASP00005041152.1"/>
    </source>
</evidence>
<gene>
    <name evidence="9" type="primary">LOC106825103</name>
</gene>
<dbReference type="InterPro" id="IPR013783">
    <property type="entry name" value="Ig-like_fold"/>
</dbReference>
<dbReference type="GO" id="GO:0002891">
    <property type="term" value="P:positive regulation of immunoglobulin mediated immune response"/>
    <property type="evidence" value="ECO:0007669"/>
    <property type="project" value="TreeGrafter"/>
</dbReference>
<dbReference type="InterPro" id="IPR007110">
    <property type="entry name" value="Ig-like_dom"/>
</dbReference>
<keyword evidence="10" id="KW-1185">Reference proteome</keyword>
<feature type="compositionally biased region" description="Gly residues" evidence="6">
    <location>
        <begin position="60"/>
        <end position="73"/>
    </location>
</feature>
<dbReference type="GO" id="GO:0043296">
    <property type="term" value="C:apical junction complex"/>
    <property type="evidence" value="ECO:0007669"/>
    <property type="project" value="TreeGrafter"/>
</dbReference>
<keyword evidence="4 7" id="KW-0472">Membrane</keyword>
<protein>
    <recommendedName>
        <fullName evidence="8">Ig-like domain-containing protein</fullName>
    </recommendedName>
</protein>
<feature type="compositionally biased region" description="Basic residues" evidence="6">
    <location>
        <begin position="81"/>
        <end position="90"/>
    </location>
</feature>
<dbReference type="PANTHER" id="PTHR47387:SF2">
    <property type="entry name" value="PVR CELL ADHESION MOLECULE"/>
    <property type="match status" value="1"/>
</dbReference>
<reference evidence="9" key="2">
    <citation type="submission" date="2025-08" db="UniProtKB">
        <authorList>
            <consortium name="Ensembl"/>
        </authorList>
    </citation>
    <scope>IDENTIFICATION</scope>
</reference>
<feature type="domain" description="Ig-like" evidence="8">
    <location>
        <begin position="111"/>
        <end position="247"/>
    </location>
</feature>
<evidence type="ECO:0000256" key="1">
    <source>
        <dbReference type="ARBA" id="ARBA00004167"/>
    </source>
</evidence>
<dbReference type="GO" id="GO:0005925">
    <property type="term" value="C:focal adhesion"/>
    <property type="evidence" value="ECO:0007669"/>
    <property type="project" value="TreeGrafter"/>
</dbReference>
<organism evidence="9 10">
    <name type="scientific">Equus asinus</name>
    <name type="common">Donkey</name>
    <name type="synonym">Equus africanus asinus</name>
    <dbReference type="NCBI Taxonomy" id="9793"/>
    <lineage>
        <taxon>Eukaryota</taxon>
        <taxon>Metazoa</taxon>
        <taxon>Chordata</taxon>
        <taxon>Craniata</taxon>
        <taxon>Vertebrata</taxon>
        <taxon>Euteleostomi</taxon>
        <taxon>Mammalia</taxon>
        <taxon>Eutheria</taxon>
        <taxon>Laurasiatheria</taxon>
        <taxon>Perissodactyla</taxon>
        <taxon>Equidae</taxon>
        <taxon>Equus</taxon>
    </lineage>
</organism>
<dbReference type="Ensembl" id="ENSEAST00005082596.1">
    <property type="protein sequence ID" value="ENSEASP00005041152.1"/>
    <property type="gene ID" value="ENSEASG00005013656.2"/>
</dbReference>
<evidence type="ECO:0000259" key="8">
    <source>
        <dbReference type="PROSITE" id="PS50835"/>
    </source>
</evidence>
<evidence type="ECO:0000256" key="4">
    <source>
        <dbReference type="ARBA" id="ARBA00023136"/>
    </source>
</evidence>
<dbReference type="PROSITE" id="PS50835">
    <property type="entry name" value="IG_LIKE"/>
    <property type="match status" value="3"/>
</dbReference>
<dbReference type="Pfam" id="PF07686">
    <property type="entry name" value="V-set"/>
    <property type="match status" value="1"/>
</dbReference>
<evidence type="ECO:0000256" key="6">
    <source>
        <dbReference type="SAM" id="MobiDB-lite"/>
    </source>
</evidence>
<keyword evidence="2 7" id="KW-0812">Transmembrane</keyword>
<dbReference type="InterPro" id="IPR052659">
    <property type="entry name" value="Nectin/PVR"/>
</dbReference>
<feature type="transmembrane region" description="Helical" evidence="7">
    <location>
        <begin position="458"/>
        <end position="479"/>
    </location>
</feature>
<dbReference type="GeneTree" id="ENSGT00940000162848"/>
<dbReference type="GO" id="GO:0033005">
    <property type="term" value="P:positive regulation of mast cell activation"/>
    <property type="evidence" value="ECO:0007669"/>
    <property type="project" value="TreeGrafter"/>
</dbReference>
<dbReference type="InterPro" id="IPR036179">
    <property type="entry name" value="Ig-like_dom_sf"/>
</dbReference>
<keyword evidence="3 7" id="KW-1133">Transmembrane helix</keyword>
<feature type="domain" description="Ig-like" evidence="8">
    <location>
        <begin position="252"/>
        <end position="350"/>
    </location>
</feature>
<comment type="subcellular location">
    <subcellularLocation>
        <location evidence="1">Membrane</location>
        <topology evidence="1">Single-pass membrane protein</topology>
    </subcellularLocation>
</comment>
<dbReference type="GO" id="GO:0050839">
    <property type="term" value="F:cell adhesion molecule binding"/>
    <property type="evidence" value="ECO:0007669"/>
    <property type="project" value="TreeGrafter"/>
</dbReference>
<dbReference type="GO" id="GO:0050862">
    <property type="term" value="P:positive regulation of T cell receptor signaling pathway"/>
    <property type="evidence" value="ECO:0007669"/>
    <property type="project" value="TreeGrafter"/>
</dbReference>
<feature type="compositionally biased region" description="Low complexity" evidence="6">
    <location>
        <begin position="94"/>
        <end position="103"/>
    </location>
</feature>
<feature type="compositionally biased region" description="Gly residues" evidence="6">
    <location>
        <begin position="8"/>
        <end position="19"/>
    </location>
</feature>
<dbReference type="FunFam" id="2.60.40.10:FF:000619">
    <property type="entry name" value="Nectin cell adhesion molecule 2"/>
    <property type="match status" value="1"/>
</dbReference>
<evidence type="ECO:0000313" key="10">
    <source>
        <dbReference type="Proteomes" id="UP000694387"/>
    </source>
</evidence>
<dbReference type="SUPFAM" id="SSF48726">
    <property type="entry name" value="Immunoglobulin"/>
    <property type="match status" value="3"/>
</dbReference>
<accession>A0A9L0ILY0</accession>
<evidence type="ECO:0000256" key="7">
    <source>
        <dbReference type="SAM" id="Phobius"/>
    </source>
</evidence>
<dbReference type="SMART" id="SM00409">
    <property type="entry name" value="IG"/>
    <property type="match status" value="3"/>
</dbReference>
<evidence type="ECO:0000256" key="2">
    <source>
        <dbReference type="ARBA" id="ARBA00022692"/>
    </source>
</evidence>
<dbReference type="SMART" id="SM00406">
    <property type="entry name" value="IGv"/>
    <property type="match status" value="1"/>
</dbReference>
<dbReference type="Gene3D" id="2.60.40.10">
    <property type="entry name" value="Immunoglobulins"/>
    <property type="match status" value="3"/>
</dbReference>
<dbReference type="GO" id="GO:0007156">
    <property type="term" value="P:homophilic cell adhesion via plasma membrane adhesion molecules"/>
    <property type="evidence" value="ECO:0007669"/>
    <property type="project" value="TreeGrafter"/>
</dbReference>
<reference evidence="9 10" key="1">
    <citation type="journal article" date="2020" name="Nat. Commun.">
        <title>Donkey genomes provide new insights into domestication and selection for coat color.</title>
        <authorList>
            <person name="Wang"/>
            <person name="C."/>
            <person name="Li"/>
            <person name="H."/>
            <person name="Guo"/>
            <person name="Y."/>
            <person name="Huang"/>
            <person name="J."/>
            <person name="Sun"/>
            <person name="Y."/>
            <person name="Min"/>
            <person name="J."/>
            <person name="Wang"/>
            <person name="J."/>
            <person name="Fang"/>
            <person name="X."/>
            <person name="Zhao"/>
            <person name="Z."/>
            <person name="Wang"/>
            <person name="S."/>
            <person name="Zhang"/>
            <person name="Y."/>
            <person name="Liu"/>
            <person name="Q."/>
            <person name="Jiang"/>
            <person name="Q."/>
            <person name="Wang"/>
            <person name="X."/>
            <person name="Guo"/>
            <person name="Y."/>
            <person name="Yang"/>
            <person name="C."/>
            <person name="Wang"/>
            <person name="Y."/>
            <person name="Tian"/>
            <person name="F."/>
            <person name="Zhuang"/>
            <person name="G."/>
            <person name="Fan"/>
            <person name="Y."/>
            <person name="Gao"/>
            <person name="Q."/>
            <person name="Li"/>
            <person name="Y."/>
            <person name="Ju"/>
            <person name="Z."/>
            <person name="Li"/>
            <person name="J."/>
            <person name="Li"/>
            <person name="R."/>
            <person name="Hou"/>
            <person name="M."/>
            <person name="Yang"/>
            <person name="G."/>
            <person name="Liu"/>
            <person name="G."/>
            <person name="Liu"/>
            <person name="W."/>
            <person name="Guo"/>
            <person name="J."/>
            <person name="Pan"/>
            <person name="S."/>
            <person name="Fan"/>
            <person name="G."/>
            <person name="Zhang"/>
            <person name="W."/>
            <person name="Zhang"/>
            <person name="R."/>
            <person name="Yu"/>
            <person name="J."/>
            <person name="Zhang"/>
            <person name="X."/>
            <person name="Yin"/>
            <person name="Q."/>
            <person name="Ji"/>
            <person name="C."/>
            <person name="Jin"/>
            <person name="Y."/>
            <person name="Yue"/>
            <person name="G."/>
            <person name="Liu"/>
            <person name="M."/>
            <person name="Xu"/>
            <person name="J."/>
            <person name="Liu"/>
            <person name="S."/>
            <person name="Jordana"/>
            <person name="J."/>
            <person name="Noce"/>
            <person name="A."/>
            <person name="Amills"/>
            <person name="M."/>
            <person name="Wu"/>
            <person name="D.D."/>
            <person name="Li"/>
            <person name="S."/>
            <person name="Zhou"/>
            <person name="X. and Zhong"/>
            <person name="J."/>
        </authorList>
    </citation>
    <scope>NUCLEOTIDE SEQUENCE [LARGE SCALE GENOMIC DNA]</scope>
</reference>
<dbReference type="InterPro" id="IPR013106">
    <property type="entry name" value="Ig_V-set"/>
</dbReference>
<evidence type="ECO:0000256" key="5">
    <source>
        <dbReference type="ARBA" id="ARBA00023157"/>
    </source>
</evidence>
<feature type="domain" description="Ig-like" evidence="8">
    <location>
        <begin position="355"/>
        <end position="437"/>
    </location>
</feature>
<dbReference type="PANTHER" id="PTHR47387">
    <property type="entry name" value="NECTIN-2"/>
    <property type="match status" value="1"/>
</dbReference>
<dbReference type="Pfam" id="PF08205">
    <property type="entry name" value="C2-set_2"/>
    <property type="match status" value="1"/>
</dbReference>
<dbReference type="GO" id="GO:0002860">
    <property type="term" value="P:positive regulation of natural killer cell mediated cytotoxicity directed against tumor cell target"/>
    <property type="evidence" value="ECO:0007669"/>
    <property type="project" value="TreeGrafter"/>
</dbReference>
<keyword evidence="5" id="KW-1015">Disulfide bond</keyword>
<dbReference type="InterPro" id="IPR013162">
    <property type="entry name" value="CD80_C2-set"/>
</dbReference>
<dbReference type="AlphaFoldDB" id="A0A9L0ILY0"/>
<proteinExistence type="predicted"/>
<reference evidence="9" key="3">
    <citation type="submission" date="2025-09" db="UniProtKB">
        <authorList>
            <consortium name="Ensembl"/>
        </authorList>
    </citation>
    <scope>IDENTIFICATION</scope>
</reference>